<dbReference type="Proteomes" id="UP000215914">
    <property type="component" value="Unassembled WGS sequence"/>
</dbReference>
<proteinExistence type="predicted"/>
<name>A0A9K3N3J9_HELAN</name>
<evidence type="ECO:0000313" key="2">
    <source>
        <dbReference type="Proteomes" id="UP000215914"/>
    </source>
</evidence>
<gene>
    <name evidence="1" type="ORF">HanXRQr2_Chr10g0428641</name>
</gene>
<dbReference type="AlphaFoldDB" id="A0A9K3N3J9"/>
<evidence type="ECO:0000313" key="1">
    <source>
        <dbReference type="EMBL" id="KAF5785435.1"/>
    </source>
</evidence>
<keyword evidence="2" id="KW-1185">Reference proteome</keyword>
<reference evidence="1" key="1">
    <citation type="journal article" date="2017" name="Nature">
        <title>The sunflower genome provides insights into oil metabolism, flowering and Asterid evolution.</title>
        <authorList>
            <person name="Badouin H."/>
            <person name="Gouzy J."/>
            <person name="Grassa C.J."/>
            <person name="Murat F."/>
            <person name="Staton S.E."/>
            <person name="Cottret L."/>
            <person name="Lelandais-Briere C."/>
            <person name="Owens G.L."/>
            <person name="Carrere S."/>
            <person name="Mayjonade B."/>
            <person name="Legrand L."/>
            <person name="Gill N."/>
            <person name="Kane N.C."/>
            <person name="Bowers J.E."/>
            <person name="Hubner S."/>
            <person name="Bellec A."/>
            <person name="Berard A."/>
            <person name="Berges H."/>
            <person name="Blanchet N."/>
            <person name="Boniface M.C."/>
            <person name="Brunel D."/>
            <person name="Catrice O."/>
            <person name="Chaidir N."/>
            <person name="Claudel C."/>
            <person name="Donnadieu C."/>
            <person name="Faraut T."/>
            <person name="Fievet G."/>
            <person name="Helmstetter N."/>
            <person name="King M."/>
            <person name="Knapp S.J."/>
            <person name="Lai Z."/>
            <person name="Le Paslier M.C."/>
            <person name="Lippi Y."/>
            <person name="Lorenzon L."/>
            <person name="Mandel J.R."/>
            <person name="Marage G."/>
            <person name="Marchand G."/>
            <person name="Marquand E."/>
            <person name="Bret-Mestries E."/>
            <person name="Morien E."/>
            <person name="Nambeesan S."/>
            <person name="Nguyen T."/>
            <person name="Pegot-Espagnet P."/>
            <person name="Pouilly N."/>
            <person name="Raftis F."/>
            <person name="Sallet E."/>
            <person name="Schiex T."/>
            <person name="Thomas J."/>
            <person name="Vandecasteele C."/>
            <person name="Vares D."/>
            <person name="Vear F."/>
            <person name="Vautrin S."/>
            <person name="Crespi M."/>
            <person name="Mangin B."/>
            <person name="Burke J.M."/>
            <person name="Salse J."/>
            <person name="Munos S."/>
            <person name="Vincourt P."/>
            <person name="Rieseberg L.H."/>
            <person name="Langlade N.B."/>
        </authorList>
    </citation>
    <scope>NUCLEOTIDE SEQUENCE</scope>
    <source>
        <tissue evidence="1">Leaves</tissue>
    </source>
</reference>
<sequence length="268" mass="31762">MHFVQNRHFVSTCHFVWNIISFKLVISFEQLFRLKPVIPHETIISLEHVFSFVNVISCECSISHERSFRLRYFASNVLFDPLHNICCVYDEEIPKMAEFKGIREFMERLPIQKALTNQHLVFRSHIERFWKNATYDEENKTINSIVSLNDQDKPIIITEQLVREVLDFPDEENSPTKFPEKMVKGCMLRMGYSGPLDSSNYLKSCFPKPYKFLIHLVLHALSHRKEGYDVMRDYQMCMVTLLVLNKKYNFSKIVFHYMVENITSKSKT</sequence>
<reference evidence="1" key="2">
    <citation type="submission" date="2020-06" db="EMBL/GenBank/DDBJ databases">
        <title>Helianthus annuus Genome sequencing and assembly Release 2.</title>
        <authorList>
            <person name="Gouzy J."/>
            <person name="Langlade N."/>
            <person name="Munos S."/>
        </authorList>
    </citation>
    <scope>NUCLEOTIDE SEQUENCE</scope>
    <source>
        <tissue evidence="1">Leaves</tissue>
    </source>
</reference>
<accession>A0A9K3N3J9</accession>
<dbReference type="Gramene" id="mRNA:HanXRQr2_Chr10g0428641">
    <property type="protein sequence ID" value="mRNA:HanXRQr2_Chr10g0428641"/>
    <property type="gene ID" value="HanXRQr2_Chr10g0428641"/>
</dbReference>
<comment type="caution">
    <text evidence="1">The sequence shown here is derived from an EMBL/GenBank/DDBJ whole genome shotgun (WGS) entry which is preliminary data.</text>
</comment>
<organism evidence="1 2">
    <name type="scientific">Helianthus annuus</name>
    <name type="common">Common sunflower</name>
    <dbReference type="NCBI Taxonomy" id="4232"/>
    <lineage>
        <taxon>Eukaryota</taxon>
        <taxon>Viridiplantae</taxon>
        <taxon>Streptophyta</taxon>
        <taxon>Embryophyta</taxon>
        <taxon>Tracheophyta</taxon>
        <taxon>Spermatophyta</taxon>
        <taxon>Magnoliopsida</taxon>
        <taxon>eudicotyledons</taxon>
        <taxon>Gunneridae</taxon>
        <taxon>Pentapetalae</taxon>
        <taxon>asterids</taxon>
        <taxon>campanulids</taxon>
        <taxon>Asterales</taxon>
        <taxon>Asteraceae</taxon>
        <taxon>Asteroideae</taxon>
        <taxon>Heliantheae alliance</taxon>
        <taxon>Heliantheae</taxon>
        <taxon>Helianthus</taxon>
    </lineage>
</organism>
<protein>
    <submittedName>
        <fullName evidence="1">Uncharacterized protein</fullName>
    </submittedName>
</protein>
<dbReference type="EMBL" id="MNCJ02000325">
    <property type="protein sequence ID" value="KAF5785435.1"/>
    <property type="molecule type" value="Genomic_DNA"/>
</dbReference>